<feature type="chain" id="PRO_5002431274" evidence="1">
    <location>
        <begin position="18"/>
        <end position="44"/>
    </location>
</feature>
<feature type="signal peptide" evidence="1">
    <location>
        <begin position="1"/>
        <end position="17"/>
    </location>
</feature>
<accession>A0A0E9Q5P2</accession>
<keyword evidence="1" id="KW-0732">Signal</keyword>
<reference evidence="2" key="1">
    <citation type="submission" date="2014-11" db="EMBL/GenBank/DDBJ databases">
        <authorList>
            <person name="Amaro Gonzalez C."/>
        </authorList>
    </citation>
    <scope>NUCLEOTIDE SEQUENCE</scope>
</reference>
<reference evidence="2" key="2">
    <citation type="journal article" date="2015" name="Fish Shellfish Immunol.">
        <title>Early steps in the European eel (Anguilla anguilla)-Vibrio vulnificus interaction in the gills: Role of the RtxA13 toxin.</title>
        <authorList>
            <person name="Callol A."/>
            <person name="Pajuelo D."/>
            <person name="Ebbesson L."/>
            <person name="Teles M."/>
            <person name="MacKenzie S."/>
            <person name="Amaro C."/>
        </authorList>
    </citation>
    <scope>NUCLEOTIDE SEQUENCE</scope>
</reference>
<name>A0A0E9Q5P2_ANGAN</name>
<dbReference type="AlphaFoldDB" id="A0A0E9Q5P2"/>
<protein>
    <submittedName>
        <fullName evidence="2">Uncharacterized protein</fullName>
    </submittedName>
</protein>
<organism evidence="2">
    <name type="scientific">Anguilla anguilla</name>
    <name type="common">European freshwater eel</name>
    <name type="synonym">Muraena anguilla</name>
    <dbReference type="NCBI Taxonomy" id="7936"/>
    <lineage>
        <taxon>Eukaryota</taxon>
        <taxon>Metazoa</taxon>
        <taxon>Chordata</taxon>
        <taxon>Craniata</taxon>
        <taxon>Vertebrata</taxon>
        <taxon>Euteleostomi</taxon>
        <taxon>Actinopterygii</taxon>
        <taxon>Neopterygii</taxon>
        <taxon>Teleostei</taxon>
        <taxon>Anguilliformes</taxon>
        <taxon>Anguillidae</taxon>
        <taxon>Anguilla</taxon>
    </lineage>
</organism>
<evidence type="ECO:0000313" key="2">
    <source>
        <dbReference type="EMBL" id="JAH12221.1"/>
    </source>
</evidence>
<evidence type="ECO:0000256" key="1">
    <source>
        <dbReference type="SAM" id="SignalP"/>
    </source>
</evidence>
<sequence>MLFIFFLNLHSFKTLRCHSMPPPSDPTHNWELNWFCPWITDCAF</sequence>
<dbReference type="EMBL" id="GBXM01096356">
    <property type="protein sequence ID" value="JAH12221.1"/>
    <property type="molecule type" value="Transcribed_RNA"/>
</dbReference>
<proteinExistence type="predicted"/>